<dbReference type="Proteomes" id="UP001151760">
    <property type="component" value="Unassembled WGS sequence"/>
</dbReference>
<gene>
    <name evidence="2" type="ORF">Tco_1069826</name>
</gene>
<evidence type="ECO:0000256" key="1">
    <source>
        <dbReference type="SAM" id="MobiDB-lite"/>
    </source>
</evidence>
<organism evidence="2 3">
    <name type="scientific">Tanacetum coccineum</name>
    <dbReference type="NCBI Taxonomy" id="301880"/>
    <lineage>
        <taxon>Eukaryota</taxon>
        <taxon>Viridiplantae</taxon>
        <taxon>Streptophyta</taxon>
        <taxon>Embryophyta</taxon>
        <taxon>Tracheophyta</taxon>
        <taxon>Spermatophyta</taxon>
        <taxon>Magnoliopsida</taxon>
        <taxon>eudicotyledons</taxon>
        <taxon>Gunneridae</taxon>
        <taxon>Pentapetalae</taxon>
        <taxon>asterids</taxon>
        <taxon>campanulids</taxon>
        <taxon>Asterales</taxon>
        <taxon>Asteraceae</taxon>
        <taxon>Asteroideae</taxon>
        <taxon>Anthemideae</taxon>
        <taxon>Anthemidinae</taxon>
        <taxon>Tanacetum</taxon>
    </lineage>
</organism>
<dbReference type="EMBL" id="BQNB010019699">
    <property type="protein sequence ID" value="GJT88109.1"/>
    <property type="molecule type" value="Genomic_DNA"/>
</dbReference>
<feature type="region of interest" description="Disordered" evidence="1">
    <location>
        <begin position="68"/>
        <end position="91"/>
    </location>
</feature>
<evidence type="ECO:0000313" key="3">
    <source>
        <dbReference type="Proteomes" id="UP001151760"/>
    </source>
</evidence>
<accession>A0ABQ5HL11</accession>
<name>A0ABQ5HL11_9ASTR</name>
<proteinExistence type="predicted"/>
<feature type="region of interest" description="Disordered" evidence="1">
    <location>
        <begin position="308"/>
        <end position="328"/>
    </location>
</feature>
<feature type="region of interest" description="Disordered" evidence="1">
    <location>
        <begin position="112"/>
        <end position="146"/>
    </location>
</feature>
<evidence type="ECO:0000313" key="2">
    <source>
        <dbReference type="EMBL" id="GJT88109.1"/>
    </source>
</evidence>
<comment type="caution">
    <text evidence="2">The sequence shown here is derived from an EMBL/GenBank/DDBJ whole genome shotgun (WGS) entry which is preliminary data.</text>
</comment>
<protein>
    <submittedName>
        <fullName evidence="2">Uncharacterized protein</fullName>
    </submittedName>
</protein>
<feature type="compositionally biased region" description="Polar residues" evidence="1">
    <location>
        <begin position="112"/>
        <end position="127"/>
    </location>
</feature>
<keyword evidence="3" id="KW-1185">Reference proteome</keyword>
<sequence>MLTSSICFSLDHLSCGAGMAIDGMDEGISVWIVETTFGAEVSFVGEDNEWGLFVLGMERGFFESKREWGGGGRGVKEKEHGDGGAHSLGNDGALSGISNTVDNVGKVYDGLNSSPTKVTPRNSTMNKEGNLHEENHGRTPIKSIDNPNKGNGVDVAVLVKSIRAISERFANTTYGFFLGKYVAYPVVANYLHGGFGCDALKWSMIYSQQSTYLEKVESGCEHIQRRCRSSYARALFEVQADVELKDNIVVAMPKLVAEGSYTCNDECPKNKVSDVVKNMKKPSQTHRGVPVGPKVGFQPTKQVYGQVSKKNNVSTSDPRRSSFWNVDSNSTSTTPIVEKIDKMERLIIDGMATLIDDEGKPLTRVDSSGDHDSEDEVASVDNDIANFRASKDVGYGTNSLLEQWKESYGNGEHDYDSYDDDMYEGHDILTRFKIYVII</sequence>
<reference evidence="2" key="2">
    <citation type="submission" date="2022-01" db="EMBL/GenBank/DDBJ databases">
        <authorList>
            <person name="Yamashiro T."/>
            <person name="Shiraishi A."/>
            <person name="Satake H."/>
            <person name="Nakayama K."/>
        </authorList>
    </citation>
    <scope>NUCLEOTIDE SEQUENCE</scope>
</reference>
<feature type="compositionally biased region" description="Basic and acidic residues" evidence="1">
    <location>
        <begin position="68"/>
        <end position="83"/>
    </location>
</feature>
<reference evidence="2" key="1">
    <citation type="journal article" date="2022" name="Int. J. Mol. Sci.">
        <title>Draft Genome of Tanacetum Coccineum: Genomic Comparison of Closely Related Tanacetum-Family Plants.</title>
        <authorList>
            <person name="Yamashiro T."/>
            <person name="Shiraishi A."/>
            <person name="Nakayama K."/>
            <person name="Satake H."/>
        </authorList>
    </citation>
    <scope>NUCLEOTIDE SEQUENCE</scope>
</reference>